<feature type="transmembrane region" description="Helical" evidence="7">
    <location>
        <begin position="63"/>
        <end position="85"/>
    </location>
</feature>
<keyword evidence="3 7" id="KW-0812">Transmembrane</keyword>
<keyword evidence="6" id="KW-0325">Glycoprotein</keyword>
<feature type="transmembrane region" description="Helical" evidence="7">
    <location>
        <begin position="371"/>
        <end position="388"/>
    </location>
</feature>
<dbReference type="GO" id="GO:0022857">
    <property type="term" value="F:transmembrane transporter activity"/>
    <property type="evidence" value="ECO:0007669"/>
    <property type="project" value="UniProtKB-UniRule"/>
</dbReference>
<feature type="transmembrane region" description="Helical" evidence="7">
    <location>
        <begin position="256"/>
        <end position="273"/>
    </location>
</feature>
<proteinExistence type="inferred from homology"/>
<comment type="caution">
    <text evidence="8">The sequence shown here is derived from an EMBL/GenBank/DDBJ whole genome shotgun (WGS) entry which is preliminary data.</text>
</comment>
<name>A0AA36I0M3_9DINO</name>
<evidence type="ECO:0000256" key="7">
    <source>
        <dbReference type="RuleBase" id="RU368066"/>
    </source>
</evidence>
<organism evidence="8 9">
    <name type="scientific">Effrenium voratum</name>
    <dbReference type="NCBI Taxonomy" id="2562239"/>
    <lineage>
        <taxon>Eukaryota</taxon>
        <taxon>Sar</taxon>
        <taxon>Alveolata</taxon>
        <taxon>Dinophyceae</taxon>
        <taxon>Suessiales</taxon>
        <taxon>Symbiodiniaceae</taxon>
        <taxon>Effrenium</taxon>
    </lineage>
</organism>
<feature type="transmembrane region" description="Helical" evidence="7">
    <location>
        <begin position="508"/>
        <end position="530"/>
    </location>
</feature>
<protein>
    <recommendedName>
        <fullName evidence="7">Choline transporter-like protein</fullName>
    </recommendedName>
</protein>
<feature type="transmembrane region" description="Helical" evidence="7">
    <location>
        <begin position="304"/>
        <end position="324"/>
    </location>
</feature>
<evidence type="ECO:0000256" key="6">
    <source>
        <dbReference type="ARBA" id="ARBA00023180"/>
    </source>
</evidence>
<keyword evidence="4 7" id="KW-1133">Transmembrane helix</keyword>
<evidence type="ECO:0000256" key="3">
    <source>
        <dbReference type="ARBA" id="ARBA00022692"/>
    </source>
</evidence>
<evidence type="ECO:0000256" key="4">
    <source>
        <dbReference type="ARBA" id="ARBA00022989"/>
    </source>
</evidence>
<feature type="transmembrane region" description="Helical" evidence="7">
    <location>
        <begin position="408"/>
        <end position="425"/>
    </location>
</feature>
<dbReference type="GO" id="GO:0005886">
    <property type="term" value="C:plasma membrane"/>
    <property type="evidence" value="ECO:0007669"/>
    <property type="project" value="UniProtKB-SubCell"/>
</dbReference>
<dbReference type="Proteomes" id="UP001178507">
    <property type="component" value="Unassembled WGS sequence"/>
</dbReference>
<dbReference type="PANTHER" id="PTHR12385:SF14">
    <property type="entry name" value="CHOLINE TRANSPORTER-LIKE 2"/>
    <property type="match status" value="1"/>
</dbReference>
<feature type="transmembrane region" description="Helical" evidence="7">
    <location>
        <begin position="197"/>
        <end position="217"/>
    </location>
</feature>
<comment type="subcellular location">
    <subcellularLocation>
        <location evidence="7">Cell membrane</location>
        <topology evidence="7">Multi-pass membrane protein</topology>
    </subcellularLocation>
    <subcellularLocation>
        <location evidence="1">Membrane</location>
        <topology evidence="1">Multi-pass membrane protein</topology>
    </subcellularLocation>
</comment>
<dbReference type="PANTHER" id="PTHR12385">
    <property type="entry name" value="CHOLINE TRANSPORTER-LIKE (SLC FAMILY 44)"/>
    <property type="match status" value="1"/>
</dbReference>
<accession>A0AA36I0M3</accession>
<sequence>MMMKTVSYLFCIDPLVDNDDDEDSNDIVTSSSTTNQSDLDVSVDEEQALIIAPTKVVRRCTDFGCCIAWLLFGGVVLAAVMLGSYKPERHDFIRLTNEAGTQCGVYTEVGNNFWYLCGAELGNGSFLATCVPRCEIKTSRREAYCELAWPGLTASDYDSDQVGPLCWPTNATLAANLRAQLQANGYDSIDMYITLHFAWPPLAVAGFLSILVSHTWVRVLRDHASTLAWLGVYLLVILPLVCLAYMWLAYGEVQRITAIFLVSLACMFACLACRSTPQLDKAAICLHAACQCVTDMPMLEVGPALVMISKIAWFLLMLFCLRFLPTTLHFDIRTGQPKFLFYGGPAHEVADVSCAVLYSIFALWTWNLINTFWELAISALTVLWFVHLRETGEVPGMALSLHTLWLLLRYHLGSCAMGAVCIGFVRPLRFCLGTLTAVQRMERNPFGWMEQSCCPCLGTAYGCLDRFSANAFVDLVLHSSSLRQAMEQSQKNSVRCQLVANSLNGTTFLFQTICLALTWWLGFTVSYVAVTQIPEYSEPEHFGYVPYTSRWCVTSGFIALICSYPHMMVFDTSSDAILYLDTERLILDELRQDRTAAEDESNVPVLSSLQDMARYVMSCGMPP</sequence>
<evidence type="ECO:0000313" key="9">
    <source>
        <dbReference type="Proteomes" id="UP001178507"/>
    </source>
</evidence>
<feature type="transmembrane region" description="Helical" evidence="7">
    <location>
        <begin position="344"/>
        <end position="364"/>
    </location>
</feature>
<comment type="similarity">
    <text evidence="2 7">Belongs to the CTL (choline transporter-like) family.</text>
</comment>
<dbReference type="InterPro" id="IPR007603">
    <property type="entry name" value="Choline_transptr-like"/>
</dbReference>
<comment type="function">
    <text evidence="7">Choline transporter.</text>
</comment>
<reference evidence="8" key="1">
    <citation type="submission" date="2023-08" db="EMBL/GenBank/DDBJ databases">
        <authorList>
            <person name="Chen Y."/>
            <person name="Shah S."/>
            <person name="Dougan E. K."/>
            <person name="Thang M."/>
            <person name="Chan C."/>
        </authorList>
    </citation>
    <scope>NUCLEOTIDE SEQUENCE</scope>
</reference>
<evidence type="ECO:0000256" key="5">
    <source>
        <dbReference type="ARBA" id="ARBA00023136"/>
    </source>
</evidence>
<keyword evidence="5 7" id="KW-0472">Membrane</keyword>
<evidence type="ECO:0000256" key="2">
    <source>
        <dbReference type="ARBA" id="ARBA00007168"/>
    </source>
</evidence>
<dbReference type="EMBL" id="CAUJNA010000572">
    <property type="protein sequence ID" value="CAJ1378845.1"/>
    <property type="molecule type" value="Genomic_DNA"/>
</dbReference>
<dbReference type="Pfam" id="PF04515">
    <property type="entry name" value="Choline_transpo"/>
    <property type="match status" value="1"/>
</dbReference>
<feature type="transmembrane region" description="Helical" evidence="7">
    <location>
        <begin position="229"/>
        <end position="250"/>
    </location>
</feature>
<evidence type="ECO:0000256" key="1">
    <source>
        <dbReference type="ARBA" id="ARBA00004141"/>
    </source>
</evidence>
<keyword evidence="9" id="KW-1185">Reference proteome</keyword>
<dbReference type="AlphaFoldDB" id="A0AA36I0M3"/>
<evidence type="ECO:0000313" key="8">
    <source>
        <dbReference type="EMBL" id="CAJ1378845.1"/>
    </source>
</evidence>
<gene>
    <name evidence="8" type="ORF">EVOR1521_LOCUS7243</name>
</gene>